<evidence type="ECO:0000256" key="1">
    <source>
        <dbReference type="ARBA" id="ARBA00022723"/>
    </source>
</evidence>
<evidence type="ECO:0000256" key="2">
    <source>
        <dbReference type="ARBA" id="ARBA00022837"/>
    </source>
</evidence>
<dbReference type="PANTHER" id="PTHR46502:SF19">
    <property type="entry name" value="ELICITOR-RESPONSIVE PROTEIN 3-LIKE"/>
    <property type="match status" value="1"/>
</dbReference>
<dbReference type="Pfam" id="PF00168">
    <property type="entry name" value="C2"/>
    <property type="match status" value="1"/>
</dbReference>
<dbReference type="SMART" id="SM00239">
    <property type="entry name" value="C2"/>
    <property type="match status" value="1"/>
</dbReference>
<evidence type="ECO:0000259" key="4">
    <source>
        <dbReference type="PROSITE" id="PS50004"/>
    </source>
</evidence>
<dbReference type="PROSITE" id="PS50004">
    <property type="entry name" value="C2"/>
    <property type="match status" value="1"/>
</dbReference>
<feature type="non-terminal residue" evidence="5">
    <location>
        <position position="1"/>
    </location>
</feature>
<accession>A0ABD2R2Q8</accession>
<sequence>RIVLKSILLSSFYISYSALNQKMPYGQLEVYIGYARGLEDQNWLTDMNPYVVITCHTEEKKTSTASGEGEDPEWNDSFLFTVTRGCDEVHIKIMDENTFQDDDFIGETTIQLEEVFREGEVEATMYDLYNDDESCGSIKIGLTFTREERDERDEDY</sequence>
<dbReference type="Gene3D" id="2.60.40.150">
    <property type="entry name" value="C2 domain"/>
    <property type="match status" value="1"/>
</dbReference>
<keyword evidence="1" id="KW-0479">Metal-binding</keyword>
<reference evidence="5 6" key="1">
    <citation type="submission" date="2024-05" db="EMBL/GenBank/DDBJ databases">
        <title>De novo assembly of an allotetraploid wild potato.</title>
        <authorList>
            <person name="Hosaka A.J."/>
        </authorList>
    </citation>
    <scope>NUCLEOTIDE SEQUENCE [LARGE SCALE GENOMIC DNA]</scope>
    <source>
        <tissue evidence="5">Young leaves</tissue>
    </source>
</reference>
<dbReference type="EMBL" id="JBJKTR010000022">
    <property type="protein sequence ID" value="KAL3325970.1"/>
    <property type="molecule type" value="Genomic_DNA"/>
</dbReference>
<keyword evidence="6" id="KW-1185">Reference proteome</keyword>
<feature type="signal peptide" evidence="3">
    <location>
        <begin position="1"/>
        <end position="18"/>
    </location>
</feature>
<dbReference type="PANTHER" id="PTHR46502">
    <property type="entry name" value="C2 DOMAIN-CONTAINING"/>
    <property type="match status" value="1"/>
</dbReference>
<organism evidence="5 6">
    <name type="scientific">Solanum stoloniferum</name>
    <dbReference type="NCBI Taxonomy" id="62892"/>
    <lineage>
        <taxon>Eukaryota</taxon>
        <taxon>Viridiplantae</taxon>
        <taxon>Streptophyta</taxon>
        <taxon>Embryophyta</taxon>
        <taxon>Tracheophyta</taxon>
        <taxon>Spermatophyta</taxon>
        <taxon>Magnoliopsida</taxon>
        <taxon>eudicotyledons</taxon>
        <taxon>Gunneridae</taxon>
        <taxon>Pentapetalae</taxon>
        <taxon>asterids</taxon>
        <taxon>lamiids</taxon>
        <taxon>Solanales</taxon>
        <taxon>Solanaceae</taxon>
        <taxon>Solanoideae</taxon>
        <taxon>Solaneae</taxon>
        <taxon>Solanum</taxon>
    </lineage>
</organism>
<dbReference type="SUPFAM" id="SSF49562">
    <property type="entry name" value="C2 domain (Calcium/lipid-binding domain, CaLB)"/>
    <property type="match status" value="1"/>
</dbReference>
<dbReference type="Proteomes" id="UP001627284">
    <property type="component" value="Unassembled WGS sequence"/>
</dbReference>
<name>A0ABD2R2Q8_9SOLN</name>
<protein>
    <recommendedName>
        <fullName evidence="4">C2 domain-containing protein</fullName>
    </recommendedName>
</protein>
<proteinExistence type="predicted"/>
<dbReference type="GO" id="GO:0046872">
    <property type="term" value="F:metal ion binding"/>
    <property type="evidence" value="ECO:0007669"/>
    <property type="project" value="UniProtKB-KW"/>
</dbReference>
<evidence type="ECO:0000313" key="6">
    <source>
        <dbReference type="Proteomes" id="UP001627284"/>
    </source>
</evidence>
<feature type="chain" id="PRO_5044831489" description="C2 domain-containing protein" evidence="3">
    <location>
        <begin position="19"/>
        <end position="156"/>
    </location>
</feature>
<evidence type="ECO:0000256" key="3">
    <source>
        <dbReference type="SAM" id="SignalP"/>
    </source>
</evidence>
<dbReference type="InterPro" id="IPR035892">
    <property type="entry name" value="C2_domain_sf"/>
</dbReference>
<feature type="domain" description="C2" evidence="4">
    <location>
        <begin position="8"/>
        <end position="125"/>
    </location>
</feature>
<dbReference type="InterPro" id="IPR000008">
    <property type="entry name" value="C2_dom"/>
</dbReference>
<gene>
    <name evidence="5" type="ORF">AABB24_036929</name>
</gene>
<comment type="caution">
    <text evidence="5">The sequence shown here is derived from an EMBL/GenBank/DDBJ whole genome shotgun (WGS) entry which is preliminary data.</text>
</comment>
<dbReference type="AlphaFoldDB" id="A0ABD2R2Q8"/>
<keyword evidence="2" id="KW-0106">Calcium</keyword>
<evidence type="ECO:0000313" key="5">
    <source>
        <dbReference type="EMBL" id="KAL3325970.1"/>
    </source>
</evidence>
<keyword evidence="3" id="KW-0732">Signal</keyword>